<evidence type="ECO:0000256" key="2">
    <source>
        <dbReference type="ARBA" id="ARBA00023015"/>
    </source>
</evidence>
<protein>
    <recommendedName>
        <fullName evidence="6">RNA polymerase sigma factor</fullName>
    </recommendedName>
</protein>
<dbReference type="InterPro" id="IPR000838">
    <property type="entry name" value="RNA_pol_sigma70_ECF_CS"/>
</dbReference>
<keyword evidence="2 6" id="KW-0805">Transcription regulation</keyword>
<dbReference type="Gene3D" id="1.10.10.10">
    <property type="entry name" value="Winged helix-like DNA-binding domain superfamily/Winged helix DNA-binding domain"/>
    <property type="match status" value="1"/>
</dbReference>
<dbReference type="InterPro" id="IPR007627">
    <property type="entry name" value="RNA_pol_sigma70_r2"/>
</dbReference>
<gene>
    <name evidence="9" type="ORF">JM93_04350</name>
</gene>
<evidence type="ECO:0000256" key="3">
    <source>
        <dbReference type="ARBA" id="ARBA00023082"/>
    </source>
</evidence>
<dbReference type="PANTHER" id="PTHR43133">
    <property type="entry name" value="RNA POLYMERASE ECF-TYPE SIGMA FACTO"/>
    <property type="match status" value="1"/>
</dbReference>
<dbReference type="PROSITE" id="PS01063">
    <property type="entry name" value="SIGMA70_ECF"/>
    <property type="match status" value="1"/>
</dbReference>
<dbReference type="GO" id="GO:0006352">
    <property type="term" value="P:DNA-templated transcription initiation"/>
    <property type="evidence" value="ECO:0007669"/>
    <property type="project" value="InterPro"/>
</dbReference>
<dbReference type="RefSeq" id="WP_145347629.1">
    <property type="nucleotide sequence ID" value="NZ_SMLY01000046.1"/>
</dbReference>
<keyword evidence="5 6" id="KW-0804">Transcription</keyword>
<dbReference type="EMBL" id="VLLF01000015">
    <property type="protein sequence ID" value="TWI79511.1"/>
    <property type="molecule type" value="Genomic_DNA"/>
</dbReference>
<evidence type="ECO:0000259" key="8">
    <source>
        <dbReference type="Pfam" id="PF08281"/>
    </source>
</evidence>
<dbReference type="InterPro" id="IPR014284">
    <property type="entry name" value="RNA_pol_sigma-70_dom"/>
</dbReference>
<comment type="caution">
    <text evidence="9">The sequence shown here is derived from an EMBL/GenBank/DDBJ whole genome shotgun (WGS) entry which is preliminary data.</text>
</comment>
<dbReference type="InterPro" id="IPR036388">
    <property type="entry name" value="WH-like_DNA-bd_sf"/>
</dbReference>
<feature type="domain" description="RNA polymerase sigma factor 70 region 4 type 2" evidence="8">
    <location>
        <begin position="104"/>
        <end position="154"/>
    </location>
</feature>
<dbReference type="GO" id="GO:0003677">
    <property type="term" value="F:DNA binding"/>
    <property type="evidence" value="ECO:0007669"/>
    <property type="project" value="UniProtKB-KW"/>
</dbReference>
<evidence type="ECO:0000259" key="7">
    <source>
        <dbReference type="Pfam" id="PF04542"/>
    </source>
</evidence>
<sequence>MNNAKFKQDLVDTIPRLRAFARSISGNRDRADDLVQETLAKAIANKDKFTEGTNLTAWLITILRNQYYSVGRKMQREVADPDGEHAASLESKPQQAGHLEMKDFLSALQVLPDDQREALILIGASGFSYEEAADILGVRPGTVKSRVSRARARLEELMSGQESFERSELAVAESAELIQNALSAQP</sequence>
<keyword evidence="3 6" id="KW-0731">Sigma factor</keyword>
<evidence type="ECO:0000256" key="6">
    <source>
        <dbReference type="RuleBase" id="RU000716"/>
    </source>
</evidence>
<dbReference type="InterPro" id="IPR039425">
    <property type="entry name" value="RNA_pol_sigma-70-like"/>
</dbReference>
<evidence type="ECO:0000256" key="5">
    <source>
        <dbReference type="ARBA" id="ARBA00023163"/>
    </source>
</evidence>
<evidence type="ECO:0000256" key="1">
    <source>
        <dbReference type="ARBA" id="ARBA00010641"/>
    </source>
</evidence>
<proteinExistence type="inferred from homology"/>
<dbReference type="SUPFAM" id="SSF88946">
    <property type="entry name" value="Sigma2 domain of RNA polymerase sigma factors"/>
    <property type="match status" value="1"/>
</dbReference>
<evidence type="ECO:0000313" key="10">
    <source>
        <dbReference type="Proteomes" id="UP000320593"/>
    </source>
</evidence>
<dbReference type="AlphaFoldDB" id="A0A562SE23"/>
<accession>A0A562SE23</accession>
<dbReference type="Gene3D" id="1.10.1740.10">
    <property type="match status" value="1"/>
</dbReference>
<dbReference type="CDD" id="cd06171">
    <property type="entry name" value="Sigma70_r4"/>
    <property type="match status" value="1"/>
</dbReference>
<dbReference type="OrthoDB" id="9803470at2"/>
<keyword evidence="10" id="KW-1185">Reference proteome</keyword>
<feature type="domain" description="RNA polymerase sigma-70 region 2" evidence="7">
    <location>
        <begin position="14"/>
        <end position="73"/>
    </location>
</feature>
<keyword evidence="4 6" id="KW-0238">DNA-binding</keyword>
<dbReference type="Pfam" id="PF08281">
    <property type="entry name" value="Sigma70_r4_2"/>
    <property type="match status" value="1"/>
</dbReference>
<dbReference type="SUPFAM" id="SSF88659">
    <property type="entry name" value="Sigma3 and sigma4 domains of RNA polymerase sigma factors"/>
    <property type="match status" value="1"/>
</dbReference>
<dbReference type="InterPro" id="IPR013325">
    <property type="entry name" value="RNA_pol_sigma_r2"/>
</dbReference>
<dbReference type="Pfam" id="PF04542">
    <property type="entry name" value="Sigma70_r2"/>
    <property type="match status" value="1"/>
</dbReference>
<dbReference type="InterPro" id="IPR013324">
    <property type="entry name" value="RNA_pol_sigma_r3/r4-like"/>
</dbReference>
<dbReference type="PANTHER" id="PTHR43133:SF25">
    <property type="entry name" value="RNA POLYMERASE SIGMA FACTOR RFAY-RELATED"/>
    <property type="match status" value="1"/>
</dbReference>
<evidence type="ECO:0000256" key="4">
    <source>
        <dbReference type="ARBA" id="ARBA00023125"/>
    </source>
</evidence>
<dbReference type="NCBIfam" id="TIGR02937">
    <property type="entry name" value="sigma70-ECF"/>
    <property type="match status" value="1"/>
</dbReference>
<dbReference type="GO" id="GO:0016987">
    <property type="term" value="F:sigma factor activity"/>
    <property type="evidence" value="ECO:0007669"/>
    <property type="project" value="UniProtKB-KW"/>
</dbReference>
<evidence type="ECO:0000313" key="9">
    <source>
        <dbReference type="EMBL" id="TWI79511.1"/>
    </source>
</evidence>
<organism evidence="9 10">
    <name type="scientific">Roseibium hamelinense</name>
    <dbReference type="NCBI Taxonomy" id="150831"/>
    <lineage>
        <taxon>Bacteria</taxon>
        <taxon>Pseudomonadati</taxon>
        <taxon>Pseudomonadota</taxon>
        <taxon>Alphaproteobacteria</taxon>
        <taxon>Hyphomicrobiales</taxon>
        <taxon>Stappiaceae</taxon>
        <taxon>Roseibium</taxon>
    </lineage>
</organism>
<comment type="similarity">
    <text evidence="1 6">Belongs to the sigma-70 factor family. ECF subfamily.</text>
</comment>
<dbReference type="Proteomes" id="UP000320593">
    <property type="component" value="Unassembled WGS sequence"/>
</dbReference>
<name>A0A562SE23_9HYPH</name>
<dbReference type="InterPro" id="IPR013249">
    <property type="entry name" value="RNA_pol_sigma70_r4_t2"/>
</dbReference>
<reference evidence="9 10" key="1">
    <citation type="submission" date="2019-07" db="EMBL/GenBank/DDBJ databases">
        <title>Genomic Encyclopedia of Archaeal and Bacterial Type Strains, Phase II (KMG-II): from individual species to whole genera.</title>
        <authorList>
            <person name="Goeker M."/>
        </authorList>
    </citation>
    <scope>NUCLEOTIDE SEQUENCE [LARGE SCALE GENOMIC DNA]</scope>
    <source>
        <strain evidence="9 10">ATCC BAA-252</strain>
    </source>
</reference>